<evidence type="ECO:0000256" key="9">
    <source>
        <dbReference type="SAM" id="Phobius"/>
    </source>
</evidence>
<keyword evidence="3" id="KW-0597">Phosphoprotein</keyword>
<feature type="transmembrane region" description="Helical" evidence="9">
    <location>
        <begin position="748"/>
        <end position="767"/>
    </location>
</feature>
<feature type="transmembrane region" description="Helical" evidence="9">
    <location>
        <begin position="821"/>
        <end position="839"/>
    </location>
</feature>
<organism evidence="11 12">
    <name type="scientific">Grus japonensis</name>
    <name type="common">Japanese crane</name>
    <name type="synonym">Red-crowned crane</name>
    <dbReference type="NCBI Taxonomy" id="30415"/>
    <lineage>
        <taxon>Eukaryota</taxon>
        <taxon>Metazoa</taxon>
        <taxon>Chordata</taxon>
        <taxon>Craniata</taxon>
        <taxon>Vertebrata</taxon>
        <taxon>Euteleostomi</taxon>
        <taxon>Archelosauria</taxon>
        <taxon>Archosauria</taxon>
        <taxon>Dinosauria</taxon>
        <taxon>Saurischia</taxon>
        <taxon>Theropoda</taxon>
        <taxon>Coelurosauria</taxon>
        <taxon>Aves</taxon>
        <taxon>Neognathae</taxon>
        <taxon>Neoaves</taxon>
        <taxon>Gruiformes</taxon>
        <taxon>Gruidae</taxon>
        <taxon>Grus</taxon>
    </lineage>
</organism>
<dbReference type="InterPro" id="IPR043242">
    <property type="entry name" value="PRRT3"/>
</dbReference>
<dbReference type="InterPro" id="IPR031529">
    <property type="entry name" value="IHO1"/>
</dbReference>
<comment type="caution">
    <text evidence="11">The sequence shown here is derived from an EMBL/GenBank/DDBJ whole genome shotgun (WGS) entry which is preliminary data.</text>
</comment>
<dbReference type="Pfam" id="PF25987">
    <property type="entry name" value="PRRT3"/>
    <property type="match status" value="1"/>
</dbReference>
<dbReference type="EMBL" id="BAAFJT010000011">
    <property type="protein sequence ID" value="GAB0194485.1"/>
    <property type="molecule type" value="Genomic_DNA"/>
</dbReference>
<dbReference type="Pfam" id="PF15771">
    <property type="entry name" value="IHO1"/>
    <property type="match status" value="1"/>
</dbReference>
<accession>A0ABC9X9Z3</accession>
<dbReference type="InterPro" id="IPR015915">
    <property type="entry name" value="Kelch-typ_b-propeller"/>
</dbReference>
<gene>
    <name evidence="11" type="ORF">GRJ2_001913800</name>
</gene>
<reference evidence="11 12" key="1">
    <citation type="submission" date="2024-06" db="EMBL/GenBank/DDBJ databases">
        <title>The draft genome of Grus japonensis, version 3.</title>
        <authorList>
            <person name="Nabeshima K."/>
            <person name="Suzuki S."/>
            <person name="Onuma M."/>
        </authorList>
    </citation>
    <scope>NUCLEOTIDE SEQUENCE [LARGE SCALE GENOMIC DNA]</scope>
    <source>
        <strain evidence="11 12">451A</strain>
    </source>
</reference>
<keyword evidence="7 9" id="KW-0472">Membrane</keyword>
<evidence type="ECO:0000256" key="8">
    <source>
        <dbReference type="SAM" id="MobiDB-lite"/>
    </source>
</evidence>
<dbReference type="PANTHER" id="PTHR47400:SF1">
    <property type="entry name" value="PROLINE-RICH TRANSMEMBRANE PROTEIN 3"/>
    <property type="match status" value="1"/>
</dbReference>
<dbReference type="InterPro" id="IPR006652">
    <property type="entry name" value="Kelch_1"/>
</dbReference>
<dbReference type="Proteomes" id="UP001623348">
    <property type="component" value="Unassembled WGS sequence"/>
</dbReference>
<feature type="region of interest" description="Disordered" evidence="8">
    <location>
        <begin position="621"/>
        <end position="697"/>
    </location>
</feature>
<keyword evidence="6 9" id="KW-1133">Transmembrane helix</keyword>
<keyword evidence="12" id="KW-1185">Reference proteome</keyword>
<dbReference type="SUPFAM" id="SSF117281">
    <property type="entry name" value="Kelch motif"/>
    <property type="match status" value="2"/>
</dbReference>
<dbReference type="Pfam" id="PF01344">
    <property type="entry name" value="Kelch_1"/>
    <property type="match status" value="4"/>
</dbReference>
<comment type="subcellular location">
    <subcellularLocation>
        <location evidence="1">Membrane</location>
        <topology evidence="1">Multi-pass membrane protein</topology>
    </subcellularLocation>
</comment>
<evidence type="ECO:0000256" key="4">
    <source>
        <dbReference type="ARBA" id="ARBA00022692"/>
    </source>
</evidence>
<evidence type="ECO:0000259" key="10">
    <source>
        <dbReference type="Pfam" id="PF25987"/>
    </source>
</evidence>
<keyword evidence="5" id="KW-0732">Signal</keyword>
<evidence type="ECO:0000256" key="6">
    <source>
        <dbReference type="ARBA" id="ARBA00022989"/>
    </source>
</evidence>
<feature type="region of interest" description="Disordered" evidence="8">
    <location>
        <begin position="326"/>
        <end position="347"/>
    </location>
</feature>
<evidence type="ECO:0000256" key="2">
    <source>
        <dbReference type="ARBA" id="ARBA00022441"/>
    </source>
</evidence>
<feature type="transmembrane region" description="Helical" evidence="9">
    <location>
        <begin position="715"/>
        <end position="736"/>
    </location>
</feature>
<feature type="compositionally biased region" description="Low complexity" evidence="8">
    <location>
        <begin position="640"/>
        <end position="656"/>
    </location>
</feature>
<evidence type="ECO:0000313" key="11">
    <source>
        <dbReference type="EMBL" id="GAB0194485.1"/>
    </source>
</evidence>
<evidence type="ECO:0000256" key="3">
    <source>
        <dbReference type="ARBA" id="ARBA00022553"/>
    </source>
</evidence>
<dbReference type="PANTHER" id="PTHR47400">
    <property type="entry name" value="PROLINE-RICH TRANSMEMBRANE PROTEIN 3"/>
    <property type="match status" value="1"/>
</dbReference>
<name>A0ABC9X9Z3_GRUJA</name>
<evidence type="ECO:0000313" key="12">
    <source>
        <dbReference type="Proteomes" id="UP001623348"/>
    </source>
</evidence>
<dbReference type="InterPro" id="IPR059081">
    <property type="entry name" value="PRRT3-4"/>
</dbReference>
<dbReference type="Gene3D" id="2.120.10.80">
    <property type="entry name" value="Kelch-type beta propeller"/>
    <property type="match status" value="2"/>
</dbReference>
<feature type="transmembrane region" description="Helical" evidence="9">
    <location>
        <begin position="886"/>
        <end position="910"/>
    </location>
</feature>
<sequence>MAAGAGAFVWAAFPAMPTRRVYCSAAHRDGQLFVLGGCGGGGRALGAAEVLDLPAQRWTALPPLPTPRAGAAALVLGKQILVVGGVDVAQSPLASVEVYHVDEGKWEKKAALAQPSMGISAVQRDGAVYALGGMGADTSPQALVRVYEPAKDHWQPLPSMPTPCYGASAFLQGNKIFVLGGRQGKLPVTAFEAFDLETRSWTRYPSMPSRRAFAACAMADGVVFSLGGLQQPGPHNFYSRPHFVNTVEMFDPAQGNQSCPLDSVEGFSLSRKKWEPLPPMPTGRCSCSSCPAPSLLFVIGGVAQGPSGAVEALCLREPWSLNEEEQKGVGRFSGGESGEEELYGTDPTQDYYQEKKISSSAKRLYCTLKKCVRKAPNKFSIRSSAPSDYSSLSDSQLLFGSQFCLENVQSAAAPLELGTQVGQHNSQDSEPSIFTKYQTKPQLFDEDTKEKGLLNFGAGRVKSVLENFEVNKNKIKDKYDREVLSTFISSIKDRLQGLQACLDKFGEMFDSRNKSILVYLETISKTLQDALQSHCGSVLKALTDKSQMEQALLEMERRLAAKDVELLDVKSSVQLLKEGLESLPAQLSDQHLKLCEELGFLKLPNALAELHTLISSARLPPHMADNSSQTSPGPCAPLDTPGTQPPTHSTTTPSATWRQAGVTPQPAPRHPSTLQPQPQPQPQPSQPPLAPGPNGTGLRWAELRHQLGFAWEAHIYGAAAIFLLLALGCLAGLLGAATLRPAHLPHVLGAHGLLLVACLLRTTFLLLDPYGARGRLPPWALLLLSTAPFPLLLGAFALLLQRLQRLAQLRLLPARLRGLPALAVAITLQSVLLGAADLLPPRLGLATGLGLQALGCGAGALLLLGGLWGCWRVLRAPQEGPGPQQGVWALLAAAAAGLPVCGLQLYSALWLRGVLGPPGRFSRPGWVAQLWLRVSELGMVLALLAAAAEPLCCQCHRRSPDGHSCWAKALRYFCTGRKAEAPEYPNNCYDWASSSTGGTSGTGLERAPASDISKSLIRNPAEQLPLRALKDSNEAWAAAAGTTGMPGLSPKCPNVVAARSCAAFEQGSSPSLGELAFRPPSPIDLRRSIDQALCRRHLLRDGLFGWPRRGSGTSLHGSLAPAETPSLGRMVRCSSLTELPGPRQPPGTVTVTVTASASSLESSSLKISWNPWRHGLSSPDSLPLDEAPSRAPLLVPAVPPAWEHESPRSFPALGKAVDARSLSSDTIEL</sequence>
<protein>
    <submittedName>
        <fullName evidence="11">Proline-rich transmembrane protein 3</fullName>
    </submittedName>
</protein>
<feature type="transmembrane region" description="Helical" evidence="9">
    <location>
        <begin position="851"/>
        <end position="874"/>
    </location>
</feature>
<feature type="transmembrane region" description="Helical" evidence="9">
    <location>
        <begin position="779"/>
        <end position="800"/>
    </location>
</feature>
<feature type="domain" description="Proline-rich transmembrane protein 3/4" evidence="10">
    <location>
        <begin position="687"/>
        <end position="974"/>
    </location>
</feature>
<feature type="compositionally biased region" description="Pro residues" evidence="8">
    <location>
        <begin position="677"/>
        <end position="691"/>
    </location>
</feature>
<dbReference type="SMART" id="SM00612">
    <property type="entry name" value="Kelch"/>
    <property type="match status" value="5"/>
</dbReference>
<evidence type="ECO:0000256" key="7">
    <source>
        <dbReference type="ARBA" id="ARBA00023136"/>
    </source>
</evidence>
<proteinExistence type="predicted"/>
<keyword evidence="4 9" id="KW-0812">Transmembrane</keyword>
<evidence type="ECO:0000256" key="5">
    <source>
        <dbReference type="ARBA" id="ARBA00022729"/>
    </source>
</evidence>
<evidence type="ECO:0000256" key="1">
    <source>
        <dbReference type="ARBA" id="ARBA00004141"/>
    </source>
</evidence>
<keyword evidence="2" id="KW-0880">Kelch repeat</keyword>
<dbReference type="AlphaFoldDB" id="A0ABC9X9Z3"/>